<evidence type="ECO:0000256" key="1">
    <source>
        <dbReference type="ARBA" id="ARBA00001750"/>
    </source>
</evidence>
<evidence type="ECO:0000256" key="7">
    <source>
        <dbReference type="ARBA" id="ARBA00022576"/>
    </source>
</evidence>
<dbReference type="PANTHER" id="PTHR11986:SF58">
    <property type="entry name" value="LEUCINE_METHIONINE RACEMASE"/>
    <property type="match status" value="1"/>
</dbReference>
<dbReference type="InterPro" id="IPR005814">
    <property type="entry name" value="Aminotrans_3"/>
</dbReference>
<dbReference type="Proteomes" id="UP000547528">
    <property type="component" value="Unassembled WGS sequence"/>
</dbReference>
<dbReference type="EC" id="2.6.1.22" evidence="5"/>
<comment type="caution">
    <text evidence="17">The sequence shown here is derived from an EMBL/GenBank/DDBJ whole genome shotgun (WGS) entry which is preliminary data.</text>
</comment>
<dbReference type="PANTHER" id="PTHR11986">
    <property type="entry name" value="AMINOTRANSFERASE CLASS III"/>
    <property type="match status" value="1"/>
</dbReference>
<dbReference type="InterPro" id="IPR015421">
    <property type="entry name" value="PyrdxlP-dep_Trfase_major"/>
</dbReference>
<evidence type="ECO:0000256" key="13">
    <source>
        <dbReference type="ARBA" id="ARBA00031787"/>
    </source>
</evidence>
<comment type="similarity">
    <text evidence="4 16">Belongs to the class-III pyridoxal-phosphate-dependent aminotransferase family.</text>
</comment>
<dbReference type="Gene3D" id="3.90.1150.10">
    <property type="entry name" value="Aspartate Aminotransferase, domain 1"/>
    <property type="match status" value="1"/>
</dbReference>
<reference evidence="17 18" key="1">
    <citation type="submission" date="2020-08" db="EMBL/GenBank/DDBJ databases">
        <title>Sequencing the genomes of 1000 actinobacteria strains.</title>
        <authorList>
            <person name="Klenk H.-P."/>
        </authorList>
    </citation>
    <scope>NUCLEOTIDE SEQUENCE [LARGE SCALE GENOMIC DNA]</scope>
    <source>
        <strain evidence="17 18">DSM 28238</strain>
    </source>
</reference>
<dbReference type="InterPro" id="IPR049704">
    <property type="entry name" value="Aminotrans_3_PPA_site"/>
</dbReference>
<dbReference type="Pfam" id="PF00202">
    <property type="entry name" value="Aminotran_3"/>
    <property type="match status" value="1"/>
</dbReference>
<accession>A0A7W5XP63</accession>
<dbReference type="SUPFAM" id="SSF53383">
    <property type="entry name" value="PLP-dependent transferases"/>
    <property type="match status" value="1"/>
</dbReference>
<evidence type="ECO:0000256" key="15">
    <source>
        <dbReference type="ARBA" id="ARBA00050054"/>
    </source>
</evidence>
<evidence type="ECO:0000256" key="6">
    <source>
        <dbReference type="ARBA" id="ARBA00012912"/>
    </source>
</evidence>
<comment type="cofactor">
    <cofactor evidence="2">
        <name>pyridoxal 5'-phosphate</name>
        <dbReference type="ChEBI" id="CHEBI:597326"/>
    </cofactor>
</comment>
<name>A0A7W5XP63_9MICC</name>
<evidence type="ECO:0000256" key="4">
    <source>
        <dbReference type="ARBA" id="ARBA00008954"/>
    </source>
</evidence>
<evidence type="ECO:0000256" key="12">
    <source>
        <dbReference type="ARBA" id="ARBA00030857"/>
    </source>
</evidence>
<dbReference type="GO" id="GO:0030170">
    <property type="term" value="F:pyridoxal phosphate binding"/>
    <property type="evidence" value="ECO:0007669"/>
    <property type="project" value="InterPro"/>
</dbReference>
<dbReference type="AlphaFoldDB" id="A0A7W5XP63"/>
<proteinExistence type="inferred from homology"/>
<evidence type="ECO:0000256" key="2">
    <source>
        <dbReference type="ARBA" id="ARBA00001933"/>
    </source>
</evidence>
<evidence type="ECO:0000256" key="8">
    <source>
        <dbReference type="ARBA" id="ARBA00022679"/>
    </source>
</evidence>
<evidence type="ECO:0000256" key="9">
    <source>
        <dbReference type="ARBA" id="ARBA00022898"/>
    </source>
</evidence>
<dbReference type="CDD" id="cd00610">
    <property type="entry name" value="OAT_like"/>
    <property type="match status" value="1"/>
</dbReference>
<evidence type="ECO:0000256" key="5">
    <source>
        <dbReference type="ARBA" id="ARBA00012876"/>
    </source>
</evidence>
<evidence type="ECO:0000313" key="18">
    <source>
        <dbReference type="Proteomes" id="UP000547528"/>
    </source>
</evidence>
<dbReference type="Gene3D" id="3.40.640.10">
    <property type="entry name" value="Type I PLP-dependent aspartate aminotransferase-like (Major domain)"/>
    <property type="match status" value="1"/>
</dbReference>
<organism evidence="17 18">
    <name type="scientific">Garicola koreensis</name>
    <dbReference type="NCBI Taxonomy" id="1262554"/>
    <lineage>
        <taxon>Bacteria</taxon>
        <taxon>Bacillati</taxon>
        <taxon>Actinomycetota</taxon>
        <taxon>Actinomycetes</taxon>
        <taxon>Micrococcales</taxon>
        <taxon>Micrococcaceae</taxon>
        <taxon>Garicola</taxon>
    </lineage>
</organism>
<dbReference type="PROSITE" id="PS00600">
    <property type="entry name" value="AA_TRANSFER_CLASS_3"/>
    <property type="match status" value="1"/>
</dbReference>
<gene>
    <name evidence="17" type="ORF">FHX47_001171</name>
</gene>
<dbReference type="InterPro" id="IPR015422">
    <property type="entry name" value="PyrdxlP-dep_Trfase_small"/>
</dbReference>
<keyword evidence="7 17" id="KW-0032">Aminotransferase</keyword>
<dbReference type="RefSeq" id="WP_221206118.1">
    <property type="nucleotide sequence ID" value="NZ_BAABKR010000001.1"/>
</dbReference>
<evidence type="ECO:0000256" key="16">
    <source>
        <dbReference type="RuleBase" id="RU003560"/>
    </source>
</evidence>
<dbReference type="GO" id="GO:0042802">
    <property type="term" value="F:identical protein binding"/>
    <property type="evidence" value="ECO:0007669"/>
    <property type="project" value="TreeGrafter"/>
</dbReference>
<sequence>MTEKLSPSPAADEALPQSRYLATEVPGPRSQQLHADRASQVTAGFGTALPVFVSRADGGIIEDVDGNRLIDFASGIAVTSVGAANRRVRERVTAQLQRFTHTCFMVTEYESFTEVCRWLNANTPGSFDKRTALFTTGAEAVENAVKIARSATGRPNVLVFDEGYHGRTLMTMAMTAKENPYRLNFGPMPTEFVRAASANPLRLESGEGSREDSADEVAARALASVEETLAEHGADSFAAMVIEPIQGEGGFVVPAPGFIAGLREIADRYGIVLVLDEIQAGMGRTGALYASEHEGVAADIILSAKALAGGLPLSAVTGRTDLMNTVHPGGLGGTYAGNPLACEAALAVFEEFEDGSLLANAQMIEDVATQVLADVVEQTSIVAQFRGRGAMLALEFADAQTLKPRPDLAKKISDHCHAQGVLTLTCGTHGNVIRLLPPLVIDESLLREGLNVLRAAILDAAA</sequence>
<dbReference type="GO" id="GO:0034386">
    <property type="term" value="F:4-aminobutyrate:2-oxoglutarate transaminase activity"/>
    <property type="evidence" value="ECO:0007669"/>
    <property type="project" value="UniProtKB-EC"/>
</dbReference>
<evidence type="ECO:0000256" key="11">
    <source>
        <dbReference type="ARBA" id="ARBA00030204"/>
    </source>
</evidence>
<evidence type="ECO:0000256" key="3">
    <source>
        <dbReference type="ARBA" id="ARBA00005176"/>
    </source>
</evidence>
<dbReference type="GO" id="GO:0047298">
    <property type="term" value="F:(S)-3-amino-2-methylpropionate transaminase activity"/>
    <property type="evidence" value="ECO:0007669"/>
    <property type="project" value="UniProtKB-EC"/>
</dbReference>
<dbReference type="InterPro" id="IPR015424">
    <property type="entry name" value="PyrdxlP-dep_Trfase"/>
</dbReference>
<keyword evidence="18" id="KW-1185">Reference proteome</keyword>
<evidence type="ECO:0000313" key="17">
    <source>
        <dbReference type="EMBL" id="MBB3667552.1"/>
    </source>
</evidence>
<protein>
    <recommendedName>
        <fullName evidence="12">(S)-3-amino-2-methylpropionate transaminase</fullName>
        <ecNumber evidence="6">2.6.1.19</ecNumber>
        <ecNumber evidence="5">2.6.1.22</ecNumber>
    </recommendedName>
    <alternativeName>
        <fullName evidence="13">GABA aminotransferase</fullName>
    </alternativeName>
    <alternativeName>
        <fullName evidence="11">Gamma-amino-N-butyrate transaminase</fullName>
    </alternativeName>
    <alternativeName>
        <fullName evidence="15">Glutamate:succinic semialdehyde transaminase</fullName>
    </alternativeName>
    <alternativeName>
        <fullName evidence="10">L-AIBAT</fullName>
    </alternativeName>
</protein>
<evidence type="ECO:0000256" key="10">
    <source>
        <dbReference type="ARBA" id="ARBA00029760"/>
    </source>
</evidence>
<keyword evidence="9 16" id="KW-0663">Pyridoxal phosphate</keyword>
<comment type="catalytic activity">
    <reaction evidence="1">
        <text>(S)-3-amino-2-methylpropanoate + 2-oxoglutarate = 2-methyl-3-oxopropanoate + L-glutamate</text>
        <dbReference type="Rhea" id="RHEA:13993"/>
        <dbReference type="ChEBI" id="CHEBI:16810"/>
        <dbReference type="ChEBI" id="CHEBI:29985"/>
        <dbReference type="ChEBI" id="CHEBI:57700"/>
        <dbReference type="ChEBI" id="CHEBI:58655"/>
        <dbReference type="EC" id="2.6.1.22"/>
    </reaction>
</comment>
<dbReference type="EMBL" id="JACIBT010000002">
    <property type="protein sequence ID" value="MBB3667552.1"/>
    <property type="molecule type" value="Genomic_DNA"/>
</dbReference>
<comment type="catalytic activity">
    <reaction evidence="14">
        <text>4-aminobutanoate + 2-oxoglutarate = succinate semialdehyde + L-glutamate</text>
        <dbReference type="Rhea" id="RHEA:23352"/>
        <dbReference type="ChEBI" id="CHEBI:16810"/>
        <dbReference type="ChEBI" id="CHEBI:29985"/>
        <dbReference type="ChEBI" id="CHEBI:57706"/>
        <dbReference type="ChEBI" id="CHEBI:59888"/>
        <dbReference type="EC" id="2.6.1.19"/>
    </reaction>
</comment>
<keyword evidence="8 17" id="KW-0808">Transferase</keyword>
<dbReference type="EC" id="2.6.1.19" evidence="6"/>
<comment type="pathway">
    <text evidence="3">Amino-acid degradation; 4-aminobutanoate degradation.</text>
</comment>
<dbReference type="PIRSF" id="PIRSF000521">
    <property type="entry name" value="Transaminase_4ab_Lys_Orn"/>
    <property type="match status" value="1"/>
</dbReference>
<dbReference type="InterPro" id="IPR050103">
    <property type="entry name" value="Class-III_PLP-dep_AT"/>
</dbReference>
<dbReference type="FunFam" id="3.40.640.10:FF:000013">
    <property type="entry name" value="4-aminobutyrate aminotransferase"/>
    <property type="match status" value="1"/>
</dbReference>
<evidence type="ECO:0000256" key="14">
    <source>
        <dbReference type="ARBA" id="ARBA00048021"/>
    </source>
</evidence>